<organism evidence="1 2">
    <name type="scientific">Roseibium marinum</name>
    <dbReference type="NCBI Taxonomy" id="281252"/>
    <lineage>
        <taxon>Bacteria</taxon>
        <taxon>Pseudomonadati</taxon>
        <taxon>Pseudomonadota</taxon>
        <taxon>Alphaproteobacteria</taxon>
        <taxon>Hyphomicrobiales</taxon>
        <taxon>Stappiaceae</taxon>
        <taxon>Roseibium</taxon>
    </lineage>
</organism>
<dbReference type="Proteomes" id="UP000236959">
    <property type="component" value="Unassembled WGS sequence"/>
</dbReference>
<evidence type="ECO:0000313" key="2">
    <source>
        <dbReference type="Proteomes" id="UP000236959"/>
    </source>
</evidence>
<sequence>MQTPSVSIVTPSYHNDLRRCELLCETIDRLVTGFDHHFIVVGDEDLEIFRHLSGPKRSIVPSSDLLPRFWPLPKWRGRRYWWSPRIRLPVYGWHLQQLRKFAMTADQESDRVLFIDSDGVFCRPTDLRKLAGRPKSPLFYSGGDINPSRPNHVRWWKNAHKILGIDVPALPGDDFIGPMIVWERQTVKALLARIESVCGCPWWAGLARQRHFSEYLIYGIAVASDPALAERHELISISHCLTYWGGPQLDKAGLTSFMDGLQSHHHAITIQSHTETPLQTIREVVLEQSERSGRV</sequence>
<dbReference type="Pfam" id="PF20102">
    <property type="entry name" value="DUF6492"/>
    <property type="match status" value="1"/>
</dbReference>
<gene>
    <name evidence="1" type="ORF">CLV41_101768</name>
</gene>
<name>A0A2S3V2W2_9HYPH</name>
<evidence type="ECO:0008006" key="3">
    <source>
        <dbReference type="Google" id="ProtNLM"/>
    </source>
</evidence>
<reference evidence="1 2" key="1">
    <citation type="submission" date="2018-01" db="EMBL/GenBank/DDBJ databases">
        <title>Genomic Encyclopedia of Archaeal and Bacterial Type Strains, Phase II (KMG-II): from individual species to whole genera.</title>
        <authorList>
            <person name="Goeker M."/>
        </authorList>
    </citation>
    <scope>NUCLEOTIDE SEQUENCE [LARGE SCALE GENOMIC DNA]</scope>
    <source>
        <strain evidence="1 2">DSM 17023</strain>
    </source>
</reference>
<dbReference type="SUPFAM" id="SSF53448">
    <property type="entry name" value="Nucleotide-diphospho-sugar transferases"/>
    <property type="match status" value="1"/>
</dbReference>
<keyword evidence="2" id="KW-1185">Reference proteome</keyword>
<dbReference type="InterPro" id="IPR029044">
    <property type="entry name" value="Nucleotide-diphossugar_trans"/>
</dbReference>
<dbReference type="RefSeq" id="WP_103220906.1">
    <property type="nucleotide sequence ID" value="NZ_PPCN01000001.1"/>
</dbReference>
<accession>A0A2S3V2W2</accession>
<protein>
    <recommendedName>
        <fullName evidence="3">Glycosyl transferase family 2</fullName>
    </recommendedName>
</protein>
<dbReference type="OrthoDB" id="571298at2"/>
<comment type="caution">
    <text evidence="1">The sequence shown here is derived from an EMBL/GenBank/DDBJ whole genome shotgun (WGS) entry which is preliminary data.</text>
</comment>
<dbReference type="EMBL" id="PPCN01000001">
    <property type="protein sequence ID" value="POF34314.1"/>
    <property type="molecule type" value="Genomic_DNA"/>
</dbReference>
<evidence type="ECO:0000313" key="1">
    <source>
        <dbReference type="EMBL" id="POF34314.1"/>
    </source>
</evidence>
<dbReference type="AlphaFoldDB" id="A0A2S3V2W2"/>
<dbReference type="InterPro" id="IPR045499">
    <property type="entry name" value="DUF6492"/>
</dbReference>
<proteinExistence type="predicted"/>